<dbReference type="InterPro" id="IPR001537">
    <property type="entry name" value="SpoU_MeTrfase"/>
</dbReference>
<organism evidence="9 10">
    <name type="scientific">Polymorphobacter multimanifer</name>
    <dbReference type="NCBI Taxonomy" id="1070431"/>
    <lineage>
        <taxon>Bacteria</taxon>
        <taxon>Pseudomonadati</taxon>
        <taxon>Pseudomonadota</taxon>
        <taxon>Alphaproteobacteria</taxon>
        <taxon>Sphingomonadales</taxon>
        <taxon>Sphingosinicellaceae</taxon>
        <taxon>Polymorphobacter</taxon>
    </lineage>
</organism>
<keyword evidence="3 6" id="KW-0808">Transferase</keyword>
<dbReference type="GO" id="GO:0003723">
    <property type="term" value="F:RNA binding"/>
    <property type="evidence" value="ECO:0007669"/>
    <property type="project" value="InterPro"/>
</dbReference>
<feature type="binding site" evidence="6 7">
    <location>
        <position position="119"/>
    </location>
    <ligand>
        <name>S-adenosyl-L-methionine</name>
        <dbReference type="ChEBI" id="CHEBI:59789"/>
    </ligand>
</feature>
<comment type="function">
    <text evidence="6">Methylates the ribose at the nucleotide 34 wobble position in the two leucyl isoacceptors tRNA(Leu)(CmAA) and tRNA(Leu)(cmnm5UmAA). Catalyzes the methyl transfer from S-adenosyl-L-methionine to the 2'-OH of the wobble nucleotide.</text>
</comment>
<dbReference type="RefSeq" id="WP_184201865.1">
    <property type="nucleotide sequence ID" value="NZ_BMOX01000092.1"/>
</dbReference>
<evidence type="ECO:0000256" key="1">
    <source>
        <dbReference type="ARBA" id="ARBA00022490"/>
    </source>
</evidence>
<comment type="caution">
    <text evidence="6">Lacks conserved residue(s) required for the propagation of feature annotation.</text>
</comment>
<keyword evidence="4 6" id="KW-0949">S-adenosyl-L-methionine</keyword>
<dbReference type="EC" id="2.1.1.207" evidence="6"/>
<evidence type="ECO:0000256" key="7">
    <source>
        <dbReference type="PIRSR" id="PIRSR029256-1"/>
    </source>
</evidence>
<dbReference type="SUPFAM" id="SSF75217">
    <property type="entry name" value="alpha/beta knot"/>
    <property type="match status" value="1"/>
</dbReference>
<comment type="subcellular location">
    <subcellularLocation>
        <location evidence="6">Cytoplasm</location>
    </subcellularLocation>
</comment>
<reference evidence="9 10" key="1">
    <citation type="submission" date="2020-08" db="EMBL/GenBank/DDBJ databases">
        <title>Genomic Encyclopedia of Type Strains, Phase IV (KMG-IV): sequencing the most valuable type-strain genomes for metagenomic binning, comparative biology and taxonomic classification.</title>
        <authorList>
            <person name="Goeker M."/>
        </authorList>
    </citation>
    <scope>NUCLEOTIDE SEQUENCE [LARGE SCALE GENOMIC DNA]</scope>
    <source>
        <strain evidence="9 10">DSM 102189</strain>
    </source>
</reference>
<dbReference type="EMBL" id="JACIIV010000025">
    <property type="protein sequence ID" value="MBB6228820.1"/>
    <property type="molecule type" value="Genomic_DNA"/>
</dbReference>
<keyword evidence="2 6" id="KW-0489">Methyltransferase</keyword>
<keyword evidence="5 6" id="KW-0819">tRNA processing</keyword>
<dbReference type="HAMAP" id="MF_01885">
    <property type="entry name" value="tRNA_methyltr_TrmL"/>
    <property type="match status" value="1"/>
</dbReference>
<feature type="domain" description="tRNA/rRNA methyltransferase SpoU type" evidence="8">
    <location>
        <begin position="2"/>
        <end position="138"/>
    </location>
</feature>
<dbReference type="Pfam" id="PF00588">
    <property type="entry name" value="SpoU_methylase"/>
    <property type="match status" value="1"/>
</dbReference>
<feature type="binding site" evidence="6 7">
    <location>
        <position position="127"/>
    </location>
    <ligand>
        <name>S-adenosyl-L-methionine</name>
        <dbReference type="ChEBI" id="CHEBI:59789"/>
    </ligand>
</feature>
<dbReference type="GO" id="GO:0005737">
    <property type="term" value="C:cytoplasm"/>
    <property type="evidence" value="ECO:0007669"/>
    <property type="project" value="UniProtKB-SubCell"/>
</dbReference>
<gene>
    <name evidence="6" type="primary">trmL</name>
    <name evidence="9" type="ORF">FHS79_003012</name>
</gene>
<comment type="subunit">
    <text evidence="6">Homodimer.</text>
</comment>
<evidence type="ECO:0000256" key="4">
    <source>
        <dbReference type="ARBA" id="ARBA00022691"/>
    </source>
</evidence>
<dbReference type="AlphaFoldDB" id="A0A841L8S3"/>
<evidence type="ECO:0000256" key="5">
    <source>
        <dbReference type="ARBA" id="ARBA00022694"/>
    </source>
</evidence>
<keyword evidence="1 6" id="KW-0963">Cytoplasm</keyword>
<evidence type="ECO:0000313" key="9">
    <source>
        <dbReference type="EMBL" id="MBB6228820.1"/>
    </source>
</evidence>
<feature type="binding site" evidence="6 7">
    <location>
        <position position="99"/>
    </location>
    <ligand>
        <name>S-adenosyl-L-methionine</name>
        <dbReference type="ChEBI" id="CHEBI:59789"/>
    </ligand>
</feature>
<evidence type="ECO:0000313" key="10">
    <source>
        <dbReference type="Proteomes" id="UP000538147"/>
    </source>
</evidence>
<evidence type="ECO:0000256" key="2">
    <source>
        <dbReference type="ARBA" id="ARBA00022603"/>
    </source>
</evidence>
<dbReference type="InterPro" id="IPR029028">
    <property type="entry name" value="Alpha/beta_knot_MTases"/>
</dbReference>
<dbReference type="PANTHER" id="PTHR42971:SF1">
    <property type="entry name" value="TRNA (CYTIDINE(34)-2'-O)-METHYLTRANSFERASE"/>
    <property type="match status" value="1"/>
</dbReference>
<comment type="catalytic activity">
    <reaction evidence="6">
        <text>5-carboxymethylaminomethyluridine(34) in tRNA(Leu) + S-adenosyl-L-methionine = 5-carboxymethylaminomethyl-2'-O-methyluridine(34) in tRNA(Leu) + S-adenosyl-L-homocysteine + H(+)</text>
        <dbReference type="Rhea" id="RHEA:43088"/>
        <dbReference type="Rhea" id="RHEA-COMP:10333"/>
        <dbReference type="Rhea" id="RHEA-COMP:10334"/>
        <dbReference type="ChEBI" id="CHEBI:15378"/>
        <dbReference type="ChEBI" id="CHEBI:57856"/>
        <dbReference type="ChEBI" id="CHEBI:59789"/>
        <dbReference type="ChEBI" id="CHEBI:74508"/>
        <dbReference type="ChEBI" id="CHEBI:74511"/>
        <dbReference type="EC" id="2.1.1.207"/>
    </reaction>
</comment>
<dbReference type="CDD" id="cd18094">
    <property type="entry name" value="SpoU-like_TrmL"/>
    <property type="match status" value="1"/>
</dbReference>
<name>A0A841L8S3_9SPHN</name>
<dbReference type="Proteomes" id="UP000538147">
    <property type="component" value="Unassembled WGS sequence"/>
</dbReference>
<comment type="caution">
    <text evidence="9">The sequence shown here is derived from an EMBL/GenBank/DDBJ whole genome shotgun (WGS) entry which is preliminary data.</text>
</comment>
<dbReference type="PIRSF" id="PIRSF029256">
    <property type="entry name" value="SpoU_TrmH_prd"/>
    <property type="match status" value="1"/>
</dbReference>
<dbReference type="InterPro" id="IPR016914">
    <property type="entry name" value="TrmL"/>
</dbReference>
<dbReference type="GO" id="GO:0002130">
    <property type="term" value="P:wobble position ribose methylation"/>
    <property type="evidence" value="ECO:0007669"/>
    <property type="project" value="TreeGrafter"/>
</dbReference>
<proteinExistence type="inferred from homology"/>
<comment type="similarity">
    <text evidence="6">Belongs to the class IV-like SAM-binding methyltransferase superfamily. RNA methyltransferase TrmH family. TrmL subfamily.</text>
</comment>
<dbReference type="GO" id="GO:0008175">
    <property type="term" value="F:tRNA methyltransferase activity"/>
    <property type="evidence" value="ECO:0007669"/>
    <property type="project" value="UniProtKB-UniRule"/>
</dbReference>
<dbReference type="PANTHER" id="PTHR42971">
    <property type="entry name" value="TRNA (CYTIDINE(34)-2'-O)-METHYLTRANSFERASE"/>
    <property type="match status" value="1"/>
</dbReference>
<dbReference type="Gene3D" id="3.40.1280.10">
    <property type="match status" value="1"/>
</dbReference>
<evidence type="ECO:0000259" key="8">
    <source>
        <dbReference type="Pfam" id="PF00588"/>
    </source>
</evidence>
<dbReference type="GO" id="GO:0008757">
    <property type="term" value="F:S-adenosylmethionine-dependent methyltransferase activity"/>
    <property type="evidence" value="ECO:0007669"/>
    <property type="project" value="UniProtKB-UniRule"/>
</dbReference>
<comment type="catalytic activity">
    <reaction evidence="6">
        <text>cytidine(34) in tRNA + S-adenosyl-L-methionine = 2'-O-methylcytidine(34) in tRNA + S-adenosyl-L-homocysteine + H(+)</text>
        <dbReference type="Rhea" id="RHEA:43084"/>
        <dbReference type="Rhea" id="RHEA-COMP:10331"/>
        <dbReference type="Rhea" id="RHEA-COMP:10332"/>
        <dbReference type="ChEBI" id="CHEBI:15378"/>
        <dbReference type="ChEBI" id="CHEBI:57856"/>
        <dbReference type="ChEBI" id="CHEBI:59789"/>
        <dbReference type="ChEBI" id="CHEBI:74495"/>
        <dbReference type="ChEBI" id="CHEBI:82748"/>
        <dbReference type="EC" id="2.1.1.207"/>
    </reaction>
</comment>
<evidence type="ECO:0000256" key="6">
    <source>
        <dbReference type="HAMAP-Rule" id="MF_01885"/>
    </source>
</evidence>
<evidence type="ECO:0000256" key="3">
    <source>
        <dbReference type="ARBA" id="ARBA00022679"/>
    </source>
</evidence>
<protein>
    <recommendedName>
        <fullName evidence="6">tRNA (cytidine(34)-2'-O)-methyltransferase</fullName>
        <ecNumber evidence="6">2.1.1.207</ecNumber>
    </recommendedName>
    <alternativeName>
        <fullName evidence="6">tRNA (cytidine/uridine-2'-O-)-methyltransferase TrmL</fullName>
    </alternativeName>
</protein>
<keyword evidence="10" id="KW-1185">Reference proteome</keyword>
<sequence>MRVALFEPEIAGNVGAVLRLGACLGAAVDLIEPLGFAWDDRRVRRTAMDYIDHVVIARHDGFDAFRTAIGARRLVLFTTKATHSAYDFGFDADDVLLFGKESAGVPADVAAGCDQRVRLPIRPEVRSMNLATAVALALGEALRQTNGLPGEG</sequence>
<accession>A0A841L8S3</accession>
<dbReference type="InterPro" id="IPR029026">
    <property type="entry name" value="tRNA_m1G_MTases_N"/>
</dbReference>